<dbReference type="EMBL" id="JACVDC010000002">
    <property type="protein sequence ID" value="MBC9794644.1"/>
    <property type="molecule type" value="Genomic_DNA"/>
</dbReference>
<dbReference type="RefSeq" id="WP_187963801.1">
    <property type="nucleotide sequence ID" value="NZ_JACVDC010000002.1"/>
</dbReference>
<reference evidence="1 2" key="1">
    <citation type="submission" date="2020-09" db="EMBL/GenBank/DDBJ databases">
        <title>Sinomicrobium weinanense sp. nov., a halophilic bacteria isolated from saline-alkali soil.</title>
        <authorList>
            <person name="Wu P."/>
            <person name="Ren H."/>
            <person name="Mei Y."/>
            <person name="Liang Y."/>
            <person name="Chen Z."/>
        </authorList>
    </citation>
    <scope>NUCLEOTIDE SEQUENCE [LARGE SCALE GENOMIC DNA]</scope>
    <source>
        <strain evidence="1 2">FJxs</strain>
    </source>
</reference>
<sequence length="150" mass="16842">MKILFAILLFAVAGRECENRAALQNTGQKENISFQYKALSRGSFYEVVISPETISVQKSRDKAAKTLAKMDDKDWQDLLAVLDKIDVTQIRELKAPTDKRLYDGAAHAELIITREGKAYRTSGFDHGYPPEEVEPLVKTILALAETVEKQ</sequence>
<name>A0A926JNV6_9FLAO</name>
<evidence type="ECO:0000313" key="2">
    <source>
        <dbReference type="Proteomes" id="UP000653730"/>
    </source>
</evidence>
<proteinExistence type="predicted"/>
<dbReference type="Proteomes" id="UP000653730">
    <property type="component" value="Unassembled WGS sequence"/>
</dbReference>
<keyword evidence="2" id="KW-1185">Reference proteome</keyword>
<comment type="caution">
    <text evidence="1">The sequence shown here is derived from an EMBL/GenBank/DDBJ whole genome shotgun (WGS) entry which is preliminary data.</text>
</comment>
<accession>A0A926JNV6</accession>
<evidence type="ECO:0000313" key="1">
    <source>
        <dbReference type="EMBL" id="MBC9794644.1"/>
    </source>
</evidence>
<dbReference type="AlphaFoldDB" id="A0A926JNV6"/>
<gene>
    <name evidence="1" type="ORF">IBL28_01585</name>
</gene>
<protein>
    <submittedName>
        <fullName evidence="1">Uncharacterized protein</fullName>
    </submittedName>
</protein>
<organism evidence="1 2">
    <name type="scientific">Sinomicrobium weinanense</name>
    <dbReference type="NCBI Taxonomy" id="2842200"/>
    <lineage>
        <taxon>Bacteria</taxon>
        <taxon>Pseudomonadati</taxon>
        <taxon>Bacteroidota</taxon>
        <taxon>Flavobacteriia</taxon>
        <taxon>Flavobacteriales</taxon>
        <taxon>Flavobacteriaceae</taxon>
        <taxon>Sinomicrobium</taxon>
    </lineage>
</organism>